<keyword evidence="2" id="KW-1185">Reference proteome</keyword>
<gene>
    <name evidence="1" type="ORF">K488DRAFT_67438</name>
</gene>
<sequence>MASSKHPSPYLSSPSIPPSSATVFAASSSKLQSHPPTPILQSAVQSPVLGSISTNPHALRLLMPTVRVPRVPSQSPILRSPKVVATKRSSRAGIGAAGSILAPHDSPHPATDIGEQWIGKKLRFEIAQEHLELSGYQLYAVEKWVTERTRPVLTLAVYTGEPNHKITVTALKPDSHLSRDDTQAEWDAALRDLRQAGARPKQTGSGVLMVTSLANFRSDYTIVHIPSGFYLEARERLFTNINLLRMGCSGRTALTLEEPSDTTKDRFIGMYRVQDAIRAPALFSTTILELVRLVQAGLAIFGMYSLAPEERDGLLCDATVDGIQRWIAEIGEPFLNLEPMERIADPALVCALLSTVVTTRAKLSALGFTSATHGLPKDPFAEPARFRTAVSAFAQSRLCPVAGAADGVLRADVLDALSAAYDRSRQVDQFKLHRIAMHKIDELREGMAAGAGANGGSRVAAATAVDPTADMARFVRMLEKKGKEGVPSLRYLWSGRATVLREKEQEKEKERDRVLSDEEERYEKEKEKEGARREREKEEREGERTDEFSSASDADHRSWAGKKMQKTIEAWASRAKKTSIDNHQNRGPPGLEIESPRWQSPVPEVVISNPNEEEDILSSGQISPTSQIRLLEPGRATAATSVSNLSEFNRRLSELHDRRLARPTAQRITSWSDPRSAREMVYPGDSRESLGDSEGEIGHAREETVKATPDGRLRRRLFEEPDLERRWSFSDVARLSADPTYVTLTVDNMKIDVDICGQLLVLRRRAPHLTAVQAILRHLSTALSNTNAYLKDDYRAAREDLAGLEKQANVLGDTERARGTADVLAQEAQALSYETAQFAPAELWRTVAPQRHDVFALRRKLRGADGRALSGEKLPVDALGRTEDEAEEESALAGADDEAAEGDVEETAGERPPEPAWLLRVFERWTARWRKRTPEKAAGTQLLTRDDDPPSVQSTPAMSLDSAGRGKKTERTAGGEHAPWNEGTVTPPMRAYSPDSIVGFESD</sequence>
<reference evidence="1" key="2">
    <citation type="journal article" date="2022" name="New Phytol.">
        <title>Evolutionary transition to the ectomycorrhizal habit in the genomes of a hyperdiverse lineage of mushroom-forming fungi.</title>
        <authorList>
            <person name="Looney B."/>
            <person name="Miyauchi S."/>
            <person name="Morin E."/>
            <person name="Drula E."/>
            <person name="Courty P.E."/>
            <person name="Kohler A."/>
            <person name="Kuo A."/>
            <person name="LaButti K."/>
            <person name="Pangilinan J."/>
            <person name="Lipzen A."/>
            <person name="Riley R."/>
            <person name="Andreopoulos W."/>
            <person name="He G."/>
            <person name="Johnson J."/>
            <person name="Nolan M."/>
            <person name="Tritt A."/>
            <person name="Barry K.W."/>
            <person name="Grigoriev I.V."/>
            <person name="Nagy L.G."/>
            <person name="Hibbett D."/>
            <person name="Henrissat B."/>
            <person name="Matheny P.B."/>
            <person name="Labbe J."/>
            <person name="Martin F.M."/>
        </authorList>
    </citation>
    <scope>NUCLEOTIDE SEQUENCE</scope>
    <source>
        <strain evidence="1">EC-137</strain>
    </source>
</reference>
<name>A0ACB8QYB6_9AGAM</name>
<proteinExistence type="predicted"/>
<reference evidence="1" key="1">
    <citation type="submission" date="2021-02" db="EMBL/GenBank/DDBJ databases">
        <authorList>
            <consortium name="DOE Joint Genome Institute"/>
            <person name="Ahrendt S."/>
            <person name="Looney B.P."/>
            <person name="Miyauchi S."/>
            <person name="Morin E."/>
            <person name="Drula E."/>
            <person name="Courty P.E."/>
            <person name="Chicoki N."/>
            <person name="Fauchery L."/>
            <person name="Kohler A."/>
            <person name="Kuo A."/>
            <person name="Labutti K."/>
            <person name="Pangilinan J."/>
            <person name="Lipzen A."/>
            <person name="Riley R."/>
            <person name="Andreopoulos W."/>
            <person name="He G."/>
            <person name="Johnson J."/>
            <person name="Barry K.W."/>
            <person name="Grigoriev I.V."/>
            <person name="Nagy L."/>
            <person name="Hibbett D."/>
            <person name="Henrissat B."/>
            <person name="Matheny P.B."/>
            <person name="Labbe J."/>
            <person name="Martin F."/>
        </authorList>
    </citation>
    <scope>NUCLEOTIDE SEQUENCE</scope>
    <source>
        <strain evidence="1">EC-137</strain>
    </source>
</reference>
<dbReference type="EMBL" id="MU273468">
    <property type="protein sequence ID" value="KAI0036839.1"/>
    <property type="molecule type" value="Genomic_DNA"/>
</dbReference>
<comment type="caution">
    <text evidence="1">The sequence shown here is derived from an EMBL/GenBank/DDBJ whole genome shotgun (WGS) entry which is preliminary data.</text>
</comment>
<protein>
    <submittedName>
        <fullName evidence="1">Uncharacterized protein</fullName>
    </submittedName>
</protein>
<organism evidence="1 2">
    <name type="scientific">Vararia minispora EC-137</name>
    <dbReference type="NCBI Taxonomy" id="1314806"/>
    <lineage>
        <taxon>Eukaryota</taxon>
        <taxon>Fungi</taxon>
        <taxon>Dikarya</taxon>
        <taxon>Basidiomycota</taxon>
        <taxon>Agaricomycotina</taxon>
        <taxon>Agaricomycetes</taxon>
        <taxon>Russulales</taxon>
        <taxon>Lachnocladiaceae</taxon>
        <taxon>Vararia</taxon>
    </lineage>
</organism>
<evidence type="ECO:0000313" key="1">
    <source>
        <dbReference type="EMBL" id="KAI0036839.1"/>
    </source>
</evidence>
<evidence type="ECO:0000313" key="2">
    <source>
        <dbReference type="Proteomes" id="UP000814128"/>
    </source>
</evidence>
<accession>A0ACB8QYB6</accession>
<dbReference type="Proteomes" id="UP000814128">
    <property type="component" value="Unassembled WGS sequence"/>
</dbReference>